<evidence type="ECO:0000256" key="1">
    <source>
        <dbReference type="SAM" id="Phobius"/>
    </source>
</evidence>
<dbReference type="AlphaFoldDB" id="A0A9J6B6X8"/>
<organism evidence="2 3">
    <name type="scientific">Solanum commersonii</name>
    <name type="common">Commerson's wild potato</name>
    <name type="synonym">Commerson's nightshade</name>
    <dbReference type="NCBI Taxonomy" id="4109"/>
    <lineage>
        <taxon>Eukaryota</taxon>
        <taxon>Viridiplantae</taxon>
        <taxon>Streptophyta</taxon>
        <taxon>Embryophyta</taxon>
        <taxon>Tracheophyta</taxon>
        <taxon>Spermatophyta</taxon>
        <taxon>Magnoliopsida</taxon>
        <taxon>eudicotyledons</taxon>
        <taxon>Gunneridae</taxon>
        <taxon>Pentapetalae</taxon>
        <taxon>asterids</taxon>
        <taxon>lamiids</taxon>
        <taxon>Solanales</taxon>
        <taxon>Solanaceae</taxon>
        <taxon>Solanoideae</taxon>
        <taxon>Solaneae</taxon>
        <taxon>Solanum</taxon>
    </lineage>
</organism>
<accession>A0A9J6B6X8</accession>
<proteinExistence type="predicted"/>
<feature type="transmembrane region" description="Helical" evidence="1">
    <location>
        <begin position="86"/>
        <end position="106"/>
    </location>
</feature>
<dbReference type="EMBL" id="JACXVP010000001">
    <property type="protein sequence ID" value="KAG5632425.1"/>
    <property type="molecule type" value="Genomic_DNA"/>
</dbReference>
<evidence type="ECO:0000313" key="3">
    <source>
        <dbReference type="Proteomes" id="UP000824120"/>
    </source>
</evidence>
<comment type="caution">
    <text evidence="2">The sequence shown here is derived from an EMBL/GenBank/DDBJ whole genome shotgun (WGS) entry which is preliminary data.</text>
</comment>
<evidence type="ECO:0000313" key="2">
    <source>
        <dbReference type="EMBL" id="KAG5632425.1"/>
    </source>
</evidence>
<name>A0A9J6B6X8_SOLCO</name>
<keyword evidence="1" id="KW-0812">Transmembrane</keyword>
<protein>
    <submittedName>
        <fullName evidence="2">Uncharacterized protein</fullName>
    </submittedName>
</protein>
<dbReference type="Proteomes" id="UP000824120">
    <property type="component" value="Chromosome 1"/>
</dbReference>
<keyword evidence="3" id="KW-1185">Reference proteome</keyword>
<keyword evidence="1" id="KW-1133">Transmembrane helix</keyword>
<reference evidence="2 3" key="1">
    <citation type="submission" date="2020-09" db="EMBL/GenBank/DDBJ databases">
        <title>De no assembly of potato wild relative species, Solanum commersonii.</title>
        <authorList>
            <person name="Cho K."/>
        </authorList>
    </citation>
    <scope>NUCLEOTIDE SEQUENCE [LARGE SCALE GENOMIC DNA]</scope>
    <source>
        <strain evidence="2">LZ3.2</strain>
        <tissue evidence="2">Leaf</tissue>
    </source>
</reference>
<dbReference type="OrthoDB" id="445712at2759"/>
<gene>
    <name evidence="2" type="ORF">H5410_004142</name>
</gene>
<sequence length="112" mass="12703">MKPLVNGKEIMNILQIKSGGPVVREWQQNCWSGSTPSSVSAEECLDWMKQVQSKRARTSSFEFQSYTASSVEMLQRTFCFVFKKSFNFAELASMVILAGTIILRLYDIAIHV</sequence>
<keyword evidence="1" id="KW-0472">Membrane</keyword>